<organism evidence="2 3">
    <name type="scientific">Chitinimonas taiwanensis DSM 18899</name>
    <dbReference type="NCBI Taxonomy" id="1121279"/>
    <lineage>
        <taxon>Bacteria</taxon>
        <taxon>Pseudomonadati</taxon>
        <taxon>Pseudomonadota</taxon>
        <taxon>Betaproteobacteria</taxon>
        <taxon>Neisseriales</taxon>
        <taxon>Chitinibacteraceae</taxon>
        <taxon>Chitinimonas</taxon>
    </lineage>
</organism>
<name>A0A1K2H3M2_9NEIS</name>
<feature type="transmembrane region" description="Helical" evidence="1">
    <location>
        <begin position="37"/>
        <end position="57"/>
    </location>
</feature>
<dbReference type="EMBL" id="FPKR01000001">
    <property type="protein sequence ID" value="SFZ70267.1"/>
    <property type="molecule type" value="Genomic_DNA"/>
</dbReference>
<protein>
    <submittedName>
        <fullName evidence="2">Uncharacterized protein</fullName>
    </submittedName>
</protein>
<evidence type="ECO:0000256" key="1">
    <source>
        <dbReference type="SAM" id="Phobius"/>
    </source>
</evidence>
<sequence length="127" mass="14382">MHAAAAKTLARRARPQGWARQPWRLRYWLRASRLARLARACAWLPCLLGTVALLGWLLTKSLIFALLGVLSILLGTVLTPLGIALILLCCWRLTCRAGGNTLWRSFWWLLANWPLSSLYCWIVIEAV</sequence>
<feature type="transmembrane region" description="Helical" evidence="1">
    <location>
        <begin position="106"/>
        <end position="124"/>
    </location>
</feature>
<dbReference type="STRING" id="1121279.SAMN02745887_00133"/>
<feature type="transmembrane region" description="Helical" evidence="1">
    <location>
        <begin position="63"/>
        <end position="94"/>
    </location>
</feature>
<keyword evidence="1" id="KW-0472">Membrane</keyword>
<evidence type="ECO:0000313" key="2">
    <source>
        <dbReference type="EMBL" id="SFZ70267.1"/>
    </source>
</evidence>
<dbReference type="AlphaFoldDB" id="A0A1K2H3M2"/>
<evidence type="ECO:0000313" key="3">
    <source>
        <dbReference type="Proteomes" id="UP000186513"/>
    </source>
</evidence>
<gene>
    <name evidence="2" type="ORF">SAMN02745887_00133</name>
</gene>
<keyword evidence="1" id="KW-1133">Transmembrane helix</keyword>
<proteinExistence type="predicted"/>
<dbReference type="RefSeq" id="WP_072426690.1">
    <property type="nucleotide sequence ID" value="NZ_FPKR01000001.1"/>
</dbReference>
<dbReference type="Proteomes" id="UP000186513">
    <property type="component" value="Unassembled WGS sequence"/>
</dbReference>
<accession>A0A1K2H3M2</accession>
<keyword evidence="1" id="KW-0812">Transmembrane</keyword>
<reference evidence="2 3" key="1">
    <citation type="submission" date="2016-11" db="EMBL/GenBank/DDBJ databases">
        <authorList>
            <person name="Jaros S."/>
            <person name="Januszkiewicz K."/>
            <person name="Wedrychowicz H."/>
        </authorList>
    </citation>
    <scope>NUCLEOTIDE SEQUENCE [LARGE SCALE GENOMIC DNA]</scope>
    <source>
        <strain evidence="2 3">DSM 18899</strain>
    </source>
</reference>
<keyword evidence="3" id="KW-1185">Reference proteome</keyword>